<sequence length="116" mass="12937">MAKPELEFFDPDLTPWEPEAGIDGLYAKNLAVDPEGGSYTRLLKFEPGTDTSPAGVQRHPHWEEIWIVEGAIIDLTLDKTFTAGMYACRPPGMAHGPWVSPYGCVTFEVRNMERPT</sequence>
<protein>
    <recommendedName>
        <fullName evidence="1">ChrR-like cupin domain-containing protein</fullName>
    </recommendedName>
</protein>
<gene>
    <name evidence="2" type="ORF">MNBD_ACTINO02-889</name>
</gene>
<dbReference type="Gene3D" id="2.60.120.10">
    <property type="entry name" value="Jelly Rolls"/>
    <property type="match status" value="1"/>
</dbReference>
<dbReference type="InterPro" id="IPR011051">
    <property type="entry name" value="RmlC_Cupin_sf"/>
</dbReference>
<organism evidence="2">
    <name type="scientific">hydrothermal vent metagenome</name>
    <dbReference type="NCBI Taxonomy" id="652676"/>
    <lineage>
        <taxon>unclassified sequences</taxon>
        <taxon>metagenomes</taxon>
        <taxon>ecological metagenomes</taxon>
    </lineage>
</organism>
<dbReference type="InterPro" id="IPR014710">
    <property type="entry name" value="RmlC-like_jellyroll"/>
</dbReference>
<evidence type="ECO:0000259" key="1">
    <source>
        <dbReference type="Pfam" id="PF12973"/>
    </source>
</evidence>
<feature type="domain" description="ChrR-like cupin" evidence="1">
    <location>
        <begin position="10"/>
        <end position="107"/>
    </location>
</feature>
<dbReference type="AlphaFoldDB" id="A0A3B0T1T4"/>
<reference evidence="2" key="1">
    <citation type="submission" date="2018-06" db="EMBL/GenBank/DDBJ databases">
        <authorList>
            <person name="Zhirakovskaya E."/>
        </authorList>
    </citation>
    <scope>NUCLEOTIDE SEQUENCE</scope>
</reference>
<name>A0A3B0T1T4_9ZZZZ</name>
<proteinExistence type="predicted"/>
<dbReference type="InterPro" id="IPR025979">
    <property type="entry name" value="ChrR-like_cupin_dom"/>
</dbReference>
<dbReference type="Pfam" id="PF12973">
    <property type="entry name" value="Cupin_7"/>
    <property type="match status" value="1"/>
</dbReference>
<dbReference type="EMBL" id="UOEK01000461">
    <property type="protein sequence ID" value="VAW08392.1"/>
    <property type="molecule type" value="Genomic_DNA"/>
</dbReference>
<dbReference type="SUPFAM" id="SSF51182">
    <property type="entry name" value="RmlC-like cupins"/>
    <property type="match status" value="1"/>
</dbReference>
<evidence type="ECO:0000313" key="2">
    <source>
        <dbReference type="EMBL" id="VAW08392.1"/>
    </source>
</evidence>
<accession>A0A3B0T1T4</accession>